<protein>
    <submittedName>
        <fullName evidence="7">Putative Permease, YjgP/YjgQ family</fullName>
    </submittedName>
</protein>
<sequence>MTILFRYILREYSKIFGMCFSGLVTIYLVIDFFEKVRRFLRYESGILPILLYFALKIPSISFQVAPFAVLVATLLTLGLLSRSNEITAMRSCGVSLLWMSSPFLLFASGLSFILFSFSSTIIPLASEKAEEVRAVQIEQKPVPVTVTAVQPWARISANSLMKITEIDAEGKTLRGIRIFYFRPPFQLDRITEAEEARYATNGWVLRNGHHRQFHENETVELARFSEQAINLPLIPDDFSSSLVGNSEAMTFREIHDYLERFREEGFTFSRLLTDYYDRMALPLVTIVMVLVGIALSLRRSGVRGGSMTVGIGQAFIVGFCYWTTHSVAIALGRGGALAPVLAGWMANALFLSFGLYLLLKVRH</sequence>
<dbReference type="GO" id="GO:0055085">
    <property type="term" value="P:transmembrane transport"/>
    <property type="evidence" value="ECO:0007669"/>
    <property type="project" value="InterPro"/>
</dbReference>
<evidence type="ECO:0000256" key="4">
    <source>
        <dbReference type="ARBA" id="ARBA00022989"/>
    </source>
</evidence>
<dbReference type="GO" id="GO:0043190">
    <property type="term" value="C:ATP-binding cassette (ABC) transporter complex"/>
    <property type="evidence" value="ECO:0007669"/>
    <property type="project" value="InterPro"/>
</dbReference>
<gene>
    <name evidence="7" type="ORF">COMA1_30254</name>
</gene>
<evidence type="ECO:0000256" key="5">
    <source>
        <dbReference type="ARBA" id="ARBA00023136"/>
    </source>
</evidence>
<dbReference type="OrthoDB" id="9783403at2"/>
<dbReference type="Proteomes" id="UP000199032">
    <property type="component" value="Unassembled WGS sequence"/>
</dbReference>
<dbReference type="RefSeq" id="WP_090749340.1">
    <property type="nucleotide sequence ID" value="NZ_CZQA01000009.1"/>
</dbReference>
<dbReference type="InterPro" id="IPR030923">
    <property type="entry name" value="LptG"/>
</dbReference>
<keyword evidence="4 6" id="KW-1133">Transmembrane helix</keyword>
<dbReference type="Pfam" id="PF03739">
    <property type="entry name" value="LptF_LptG"/>
    <property type="match status" value="1"/>
</dbReference>
<comment type="subcellular location">
    <subcellularLocation>
        <location evidence="1">Cell membrane</location>
        <topology evidence="1">Multi-pass membrane protein</topology>
    </subcellularLocation>
</comment>
<dbReference type="AlphaFoldDB" id="A0A0S4LH19"/>
<evidence type="ECO:0000256" key="6">
    <source>
        <dbReference type="SAM" id="Phobius"/>
    </source>
</evidence>
<feature type="transmembrane region" description="Helical" evidence="6">
    <location>
        <begin position="337"/>
        <end position="359"/>
    </location>
</feature>
<evidence type="ECO:0000313" key="7">
    <source>
        <dbReference type="EMBL" id="CUS36805.1"/>
    </source>
</evidence>
<dbReference type="GO" id="GO:0015920">
    <property type="term" value="P:lipopolysaccharide transport"/>
    <property type="evidence" value="ECO:0007669"/>
    <property type="project" value="TreeGrafter"/>
</dbReference>
<dbReference type="PANTHER" id="PTHR33529">
    <property type="entry name" value="SLR0882 PROTEIN-RELATED"/>
    <property type="match status" value="1"/>
</dbReference>
<dbReference type="InterPro" id="IPR005495">
    <property type="entry name" value="LptG/LptF_permease"/>
</dbReference>
<dbReference type="NCBIfam" id="TIGR04408">
    <property type="entry name" value="LptG_lptG"/>
    <property type="match status" value="1"/>
</dbReference>
<feature type="transmembrane region" description="Helical" evidence="6">
    <location>
        <begin position="279"/>
        <end position="297"/>
    </location>
</feature>
<organism evidence="7 8">
    <name type="scientific">Candidatus Nitrospira nitrosa</name>
    <dbReference type="NCBI Taxonomy" id="1742972"/>
    <lineage>
        <taxon>Bacteria</taxon>
        <taxon>Pseudomonadati</taxon>
        <taxon>Nitrospirota</taxon>
        <taxon>Nitrospiria</taxon>
        <taxon>Nitrospirales</taxon>
        <taxon>Nitrospiraceae</taxon>
        <taxon>Nitrospira</taxon>
    </lineage>
</organism>
<evidence type="ECO:0000313" key="8">
    <source>
        <dbReference type="Proteomes" id="UP000199032"/>
    </source>
</evidence>
<dbReference type="STRING" id="1742972.COMA1_30254"/>
<keyword evidence="2" id="KW-1003">Cell membrane</keyword>
<feature type="transmembrane region" description="Helical" evidence="6">
    <location>
        <begin position="50"/>
        <end position="80"/>
    </location>
</feature>
<keyword evidence="3 6" id="KW-0812">Transmembrane</keyword>
<keyword evidence="8" id="KW-1185">Reference proteome</keyword>
<feature type="transmembrane region" description="Helical" evidence="6">
    <location>
        <begin position="12"/>
        <end position="30"/>
    </location>
</feature>
<evidence type="ECO:0000256" key="1">
    <source>
        <dbReference type="ARBA" id="ARBA00004651"/>
    </source>
</evidence>
<dbReference type="PANTHER" id="PTHR33529:SF6">
    <property type="entry name" value="YJGP_YJGQ FAMILY PERMEASE"/>
    <property type="match status" value="1"/>
</dbReference>
<name>A0A0S4LH19_9BACT</name>
<evidence type="ECO:0000256" key="2">
    <source>
        <dbReference type="ARBA" id="ARBA00022475"/>
    </source>
</evidence>
<keyword evidence="5 6" id="KW-0472">Membrane</keyword>
<feature type="transmembrane region" description="Helical" evidence="6">
    <location>
        <begin position="92"/>
        <end position="117"/>
    </location>
</feature>
<feature type="transmembrane region" description="Helical" evidence="6">
    <location>
        <begin position="309"/>
        <end position="331"/>
    </location>
</feature>
<evidence type="ECO:0000256" key="3">
    <source>
        <dbReference type="ARBA" id="ARBA00022692"/>
    </source>
</evidence>
<proteinExistence type="predicted"/>
<dbReference type="EMBL" id="CZQA01000009">
    <property type="protein sequence ID" value="CUS36805.1"/>
    <property type="molecule type" value="Genomic_DNA"/>
</dbReference>
<accession>A0A0S4LH19</accession>
<reference evidence="7 8" key="1">
    <citation type="submission" date="2015-10" db="EMBL/GenBank/DDBJ databases">
        <authorList>
            <person name="Gilbert D.G."/>
        </authorList>
    </citation>
    <scope>NUCLEOTIDE SEQUENCE [LARGE SCALE GENOMIC DNA]</scope>
    <source>
        <strain evidence="7">COMA1</strain>
    </source>
</reference>